<dbReference type="EMBL" id="JANBPG010000080">
    <property type="protein sequence ID" value="KAJ1900447.1"/>
    <property type="molecule type" value="Genomic_DNA"/>
</dbReference>
<reference evidence="1" key="1">
    <citation type="submission" date="2022-07" db="EMBL/GenBank/DDBJ databases">
        <title>Phylogenomic reconstructions and comparative analyses of Kickxellomycotina fungi.</title>
        <authorList>
            <person name="Reynolds N.K."/>
            <person name="Stajich J.E."/>
            <person name="Barry K."/>
            <person name="Grigoriev I.V."/>
            <person name="Crous P."/>
            <person name="Smith M.E."/>
        </authorList>
    </citation>
    <scope>NUCLEOTIDE SEQUENCE</scope>
    <source>
        <strain evidence="1">Benny 63K</strain>
    </source>
</reference>
<protein>
    <submittedName>
        <fullName evidence="1">Uncharacterized protein</fullName>
    </submittedName>
</protein>
<name>A0ACC1IT82_9FUNG</name>
<proteinExistence type="predicted"/>
<organism evidence="1 2">
    <name type="scientific">Kickxella alabastrina</name>
    <dbReference type="NCBI Taxonomy" id="61397"/>
    <lineage>
        <taxon>Eukaryota</taxon>
        <taxon>Fungi</taxon>
        <taxon>Fungi incertae sedis</taxon>
        <taxon>Zoopagomycota</taxon>
        <taxon>Kickxellomycotina</taxon>
        <taxon>Kickxellomycetes</taxon>
        <taxon>Kickxellales</taxon>
        <taxon>Kickxellaceae</taxon>
        <taxon>Kickxella</taxon>
    </lineage>
</organism>
<evidence type="ECO:0000313" key="2">
    <source>
        <dbReference type="Proteomes" id="UP001150581"/>
    </source>
</evidence>
<gene>
    <name evidence="1" type="ORF">LPJ66_001465</name>
</gene>
<dbReference type="Proteomes" id="UP001150581">
    <property type="component" value="Unassembled WGS sequence"/>
</dbReference>
<accession>A0ACC1IT82</accession>
<comment type="caution">
    <text evidence="1">The sequence shown here is derived from an EMBL/GenBank/DDBJ whole genome shotgun (WGS) entry which is preliminary data.</text>
</comment>
<keyword evidence="2" id="KW-1185">Reference proteome</keyword>
<evidence type="ECO:0000313" key="1">
    <source>
        <dbReference type="EMBL" id="KAJ1900447.1"/>
    </source>
</evidence>
<sequence length="202" mass="21847">MYSNQRTLGPDTLSNSTLLSIRKCAANKGCQSCVGDPGCGYFYNTGECVPGGWLAPLEKYAHSGASWSYYHGHCLVSTRVEYVVMPSVLVLATLIAAIIALWRRWSLRRGDTRSCSNSQASISSGNAGHCFHHSEHTPLLIDNDPGSRPDAQMAAGGLARGMRSSNMDVPVPQNEGPIGEHYGSWYQRTGSLIQSSLPKNTI</sequence>